<keyword evidence="2" id="KW-1185">Reference proteome</keyword>
<dbReference type="Proteomes" id="UP001054252">
    <property type="component" value="Unassembled WGS sequence"/>
</dbReference>
<proteinExistence type="predicted"/>
<organism evidence="1 2">
    <name type="scientific">Rubroshorea leprosula</name>
    <dbReference type="NCBI Taxonomy" id="152421"/>
    <lineage>
        <taxon>Eukaryota</taxon>
        <taxon>Viridiplantae</taxon>
        <taxon>Streptophyta</taxon>
        <taxon>Embryophyta</taxon>
        <taxon>Tracheophyta</taxon>
        <taxon>Spermatophyta</taxon>
        <taxon>Magnoliopsida</taxon>
        <taxon>eudicotyledons</taxon>
        <taxon>Gunneridae</taxon>
        <taxon>Pentapetalae</taxon>
        <taxon>rosids</taxon>
        <taxon>malvids</taxon>
        <taxon>Malvales</taxon>
        <taxon>Dipterocarpaceae</taxon>
        <taxon>Rubroshorea</taxon>
    </lineage>
</organism>
<gene>
    <name evidence="1" type="ORF">SLEP1_g56656</name>
</gene>
<comment type="caution">
    <text evidence="1">The sequence shown here is derived from an EMBL/GenBank/DDBJ whole genome shotgun (WGS) entry which is preliminary data.</text>
</comment>
<reference evidence="1 2" key="1">
    <citation type="journal article" date="2021" name="Commun. Biol.">
        <title>The genome of Shorea leprosula (Dipterocarpaceae) highlights the ecological relevance of drought in aseasonal tropical rainforests.</title>
        <authorList>
            <person name="Ng K.K.S."/>
            <person name="Kobayashi M.J."/>
            <person name="Fawcett J.A."/>
            <person name="Hatakeyama M."/>
            <person name="Paape T."/>
            <person name="Ng C.H."/>
            <person name="Ang C.C."/>
            <person name="Tnah L.H."/>
            <person name="Lee C.T."/>
            <person name="Nishiyama T."/>
            <person name="Sese J."/>
            <person name="O'Brien M.J."/>
            <person name="Copetti D."/>
            <person name="Mohd Noor M.I."/>
            <person name="Ong R.C."/>
            <person name="Putra M."/>
            <person name="Sireger I.Z."/>
            <person name="Indrioko S."/>
            <person name="Kosugi Y."/>
            <person name="Izuno A."/>
            <person name="Isagi Y."/>
            <person name="Lee S.L."/>
            <person name="Shimizu K.K."/>
        </authorList>
    </citation>
    <scope>NUCLEOTIDE SEQUENCE [LARGE SCALE GENOMIC DNA]</scope>
    <source>
        <strain evidence="1">214</strain>
    </source>
</reference>
<dbReference type="EMBL" id="BPVZ01000328">
    <property type="protein sequence ID" value="GKV49935.1"/>
    <property type="molecule type" value="Genomic_DNA"/>
</dbReference>
<sequence length="43" mass="5056">MSSCFHIEAMEQVTVILLSMELPRMPRLHWIISLSELTLTRLE</sequence>
<accession>A0AAV5MK66</accession>
<name>A0AAV5MK66_9ROSI</name>
<evidence type="ECO:0000313" key="2">
    <source>
        <dbReference type="Proteomes" id="UP001054252"/>
    </source>
</evidence>
<dbReference type="AlphaFoldDB" id="A0AAV5MK66"/>
<protein>
    <submittedName>
        <fullName evidence="1">Uncharacterized protein</fullName>
    </submittedName>
</protein>
<evidence type="ECO:0000313" key="1">
    <source>
        <dbReference type="EMBL" id="GKV49935.1"/>
    </source>
</evidence>